<dbReference type="EMBL" id="AGAY01000034">
    <property type="protein sequence ID" value="EGY52795.1"/>
    <property type="molecule type" value="Genomic_DNA"/>
</dbReference>
<organism evidence="1 2">
    <name type="scientific">Neisseria shayeganii 871</name>
    <dbReference type="NCBI Taxonomy" id="1032488"/>
    <lineage>
        <taxon>Bacteria</taxon>
        <taxon>Pseudomonadati</taxon>
        <taxon>Pseudomonadota</taxon>
        <taxon>Betaproteobacteria</taxon>
        <taxon>Neisseriales</taxon>
        <taxon>Neisseriaceae</taxon>
        <taxon>Neisseria</taxon>
    </lineage>
</organism>
<evidence type="ECO:0000313" key="2">
    <source>
        <dbReference type="Proteomes" id="UP000003019"/>
    </source>
</evidence>
<comment type="caution">
    <text evidence="1">The sequence shown here is derived from an EMBL/GenBank/DDBJ whole genome shotgun (WGS) entry which is preliminary data.</text>
</comment>
<evidence type="ECO:0000313" key="1">
    <source>
        <dbReference type="EMBL" id="EGY52795.1"/>
    </source>
</evidence>
<proteinExistence type="predicted"/>
<keyword evidence="2" id="KW-1185">Reference proteome</keyword>
<dbReference type="STRING" id="1032488.HMPREF9371_0974"/>
<sequence>MDQQEGMMKALRIWAVWVLVAALAGCQAAGDTVEVYRSDGARQCEGEGIGLDVMQPMLGGIPVYAARKDHVYAEVYPEVCGAPMSSVNVYTIDRAHWPQAQAQGFLLFPSGDQH</sequence>
<reference evidence="1 2" key="1">
    <citation type="submission" date="2011-05" db="EMBL/GenBank/DDBJ databases">
        <authorList>
            <person name="Muzny D."/>
            <person name="Qin X."/>
            <person name="Deng J."/>
            <person name="Jiang H."/>
            <person name="Liu Y."/>
            <person name="Qu J."/>
            <person name="Song X.-Z."/>
            <person name="Zhang L."/>
            <person name="Thornton R."/>
            <person name="Coyle M."/>
            <person name="Francisco L."/>
            <person name="Jackson L."/>
            <person name="Javaid M."/>
            <person name="Korchina V."/>
            <person name="Kovar C."/>
            <person name="Mata R."/>
            <person name="Mathew T."/>
            <person name="Ngo R."/>
            <person name="Nguyen L."/>
            <person name="Nguyen N."/>
            <person name="Okwuonu G."/>
            <person name="Ongeri F."/>
            <person name="Pham C."/>
            <person name="Simmons D."/>
            <person name="Wilczek-Boney K."/>
            <person name="Hale W."/>
            <person name="Jakkamsetti A."/>
            <person name="Pham P."/>
            <person name="Ruth R."/>
            <person name="San Lucas F."/>
            <person name="Warren J."/>
            <person name="Zhang J."/>
            <person name="Zhao Z."/>
            <person name="Zhou C."/>
            <person name="Zhu D."/>
            <person name="Lee S."/>
            <person name="Bess C."/>
            <person name="Blankenburg K."/>
            <person name="Forbes L."/>
            <person name="Fu Q."/>
            <person name="Gubbala S."/>
            <person name="Hirani K."/>
            <person name="Jayaseelan J.C."/>
            <person name="Lara F."/>
            <person name="Munidasa M."/>
            <person name="Palculict T."/>
            <person name="Patil S."/>
            <person name="Pu L.-L."/>
            <person name="Saada N."/>
            <person name="Tang L."/>
            <person name="Weissenberger G."/>
            <person name="Zhu Y."/>
            <person name="Hemphill L."/>
            <person name="Shang Y."/>
            <person name="Youmans B."/>
            <person name="Ayvaz T."/>
            <person name="Ross M."/>
            <person name="Santibanez J."/>
            <person name="Aqrawi P."/>
            <person name="Gross S."/>
            <person name="Joshi V."/>
            <person name="Fowler G."/>
            <person name="Nazareth L."/>
            <person name="Reid J."/>
            <person name="Worley K."/>
            <person name="Petrosino J."/>
            <person name="Highlander S."/>
            <person name="Gibbs R."/>
        </authorList>
    </citation>
    <scope>NUCLEOTIDE SEQUENCE [LARGE SCALE GENOMIC DNA]</scope>
    <source>
        <strain evidence="1 2">871</strain>
    </source>
</reference>
<dbReference type="AlphaFoldDB" id="G4CH85"/>
<gene>
    <name evidence="1" type="ORF">HMPREF9371_0974</name>
</gene>
<accession>G4CH85</accession>
<dbReference type="HOGENOM" id="CLU_170089_0_0_4"/>
<dbReference type="PATRIC" id="fig|1032488.3.peg.909"/>
<protein>
    <submittedName>
        <fullName evidence="1">Uncharacterized protein</fullName>
    </submittedName>
</protein>
<name>G4CH85_9NEIS</name>
<dbReference type="Proteomes" id="UP000003019">
    <property type="component" value="Unassembled WGS sequence"/>
</dbReference>